<dbReference type="PROSITE" id="PS50887">
    <property type="entry name" value="GGDEF"/>
    <property type="match status" value="1"/>
</dbReference>
<proteinExistence type="predicted"/>
<comment type="caution">
    <text evidence="4">The sequence shown here is derived from an EMBL/GenBank/DDBJ whole genome shotgun (WGS) entry which is preliminary data.</text>
</comment>
<dbReference type="EC" id="2.7.7.65" evidence="1"/>
<evidence type="ECO:0000259" key="3">
    <source>
        <dbReference type="PROSITE" id="PS50887"/>
    </source>
</evidence>
<feature type="transmembrane region" description="Helical" evidence="2">
    <location>
        <begin position="123"/>
        <end position="140"/>
    </location>
</feature>
<dbReference type="Pfam" id="PF00990">
    <property type="entry name" value="GGDEF"/>
    <property type="match status" value="1"/>
</dbReference>
<gene>
    <name evidence="4" type="ORF">KXJ70_02975</name>
</gene>
<protein>
    <recommendedName>
        <fullName evidence="1">diguanylate cyclase</fullName>
        <ecNumber evidence="1">2.7.7.65</ecNumber>
    </recommendedName>
</protein>
<name>A0ABS6VN39_9GAMM</name>
<dbReference type="RefSeq" id="WP_219041957.1">
    <property type="nucleotide sequence ID" value="NZ_JAHWDQ010000001.1"/>
</dbReference>
<feature type="transmembrane region" description="Helical" evidence="2">
    <location>
        <begin position="99"/>
        <end position="117"/>
    </location>
</feature>
<feature type="transmembrane region" description="Helical" evidence="2">
    <location>
        <begin position="42"/>
        <end position="59"/>
    </location>
</feature>
<evidence type="ECO:0000256" key="2">
    <source>
        <dbReference type="SAM" id="Phobius"/>
    </source>
</evidence>
<feature type="transmembrane region" description="Helical" evidence="2">
    <location>
        <begin position="152"/>
        <end position="171"/>
    </location>
</feature>
<dbReference type="PANTHER" id="PTHR45138">
    <property type="entry name" value="REGULATORY COMPONENTS OF SENSORY TRANSDUCTION SYSTEM"/>
    <property type="match status" value="1"/>
</dbReference>
<dbReference type="CDD" id="cd01949">
    <property type="entry name" value="GGDEF"/>
    <property type="match status" value="1"/>
</dbReference>
<feature type="transmembrane region" description="Helical" evidence="2">
    <location>
        <begin position="183"/>
        <end position="207"/>
    </location>
</feature>
<keyword evidence="5" id="KW-1185">Reference proteome</keyword>
<reference evidence="4" key="1">
    <citation type="submission" date="2021-07" db="EMBL/GenBank/DDBJ databases">
        <title>Zhongshania sp. CAU 1632 isolated from seawater.</title>
        <authorList>
            <person name="Kim W."/>
        </authorList>
    </citation>
    <scope>NUCLEOTIDE SEQUENCE</scope>
    <source>
        <strain evidence="4">CAU 1632</strain>
    </source>
</reference>
<dbReference type="Proteomes" id="UP001166291">
    <property type="component" value="Unassembled WGS sequence"/>
</dbReference>
<dbReference type="SMART" id="SM00267">
    <property type="entry name" value="GGDEF"/>
    <property type="match status" value="1"/>
</dbReference>
<organism evidence="4 5">
    <name type="scientific">Zhongshania aquimaris</name>
    <dbReference type="NCBI Taxonomy" id="2857107"/>
    <lineage>
        <taxon>Bacteria</taxon>
        <taxon>Pseudomonadati</taxon>
        <taxon>Pseudomonadota</taxon>
        <taxon>Gammaproteobacteria</taxon>
        <taxon>Cellvibrionales</taxon>
        <taxon>Spongiibacteraceae</taxon>
        <taxon>Zhongshania</taxon>
    </lineage>
</organism>
<evidence type="ECO:0000313" key="5">
    <source>
        <dbReference type="Proteomes" id="UP001166291"/>
    </source>
</evidence>
<dbReference type="InterPro" id="IPR050469">
    <property type="entry name" value="Diguanylate_Cyclase"/>
</dbReference>
<feature type="transmembrane region" description="Helical" evidence="2">
    <location>
        <begin position="12"/>
        <end position="30"/>
    </location>
</feature>
<sequence length="386" mass="43285">MDMIRLFDIRTIFLLLPLTAMLLGLVLWLGPRRDRNEGLQRWIIGLVCVGVSWSLMATRGHLHPAISVAFADGLMVAALSAQAGAFYEFKYQRPPSRMTLIPAVVLFLIFLTTPLSYRTYSLLGSFTISVPLLIMGYLSWGLGKTAARIPMAVFYTLGGFLLQARALHIWFSTETNLNFFTAHPLHVLTFLNSFAMTISGSIGFLELQRWRAEKSIRHYAMHDDLTGLLNRRAFFKLAQRELGRAKQKHSAMAVMMLDIDHFKRINDNYGHFTGDIALIEIANAFHQCLREADLLCRSGGEEFMVLLVGVSKESALEIAERICDSVSKLKIKGVEHAVTLSIGLTMCDASCDKSIDEGLQKADEALYKAKHSGRNRVIVAEENLER</sequence>
<evidence type="ECO:0000256" key="1">
    <source>
        <dbReference type="ARBA" id="ARBA00012528"/>
    </source>
</evidence>
<dbReference type="NCBIfam" id="TIGR00254">
    <property type="entry name" value="GGDEF"/>
    <property type="match status" value="1"/>
</dbReference>
<keyword evidence="2" id="KW-1133">Transmembrane helix</keyword>
<feature type="transmembrane region" description="Helical" evidence="2">
    <location>
        <begin position="65"/>
        <end position="87"/>
    </location>
</feature>
<dbReference type="EMBL" id="JAHWDQ010000001">
    <property type="protein sequence ID" value="MBW2939717.1"/>
    <property type="molecule type" value="Genomic_DNA"/>
</dbReference>
<keyword evidence="2" id="KW-0472">Membrane</keyword>
<keyword evidence="2" id="KW-0812">Transmembrane</keyword>
<accession>A0ABS6VN39</accession>
<feature type="domain" description="GGDEF" evidence="3">
    <location>
        <begin position="250"/>
        <end position="382"/>
    </location>
</feature>
<dbReference type="PANTHER" id="PTHR45138:SF9">
    <property type="entry name" value="DIGUANYLATE CYCLASE DGCM-RELATED"/>
    <property type="match status" value="1"/>
</dbReference>
<evidence type="ECO:0000313" key="4">
    <source>
        <dbReference type="EMBL" id="MBW2939717.1"/>
    </source>
</evidence>
<dbReference type="InterPro" id="IPR000160">
    <property type="entry name" value="GGDEF_dom"/>
</dbReference>